<keyword evidence="4" id="KW-1185">Reference proteome</keyword>
<sequence>MMGSDMQAKSGFLDHQFLIAMPGMQDERFARSVIYLCAHSEEGAMGIIINQLQELDFSDLLIQLGILDEKQAIRLPTKARDLQICNGGPVDRSRGFVLHSDDYMVESTMPVAGEICLTATVDILRAISAGRGPRHALMALGYSGWGAGQLEQEIAENGWLTCPANIDLLFDGDIDNKYDRILALIGVNPTHLSTQAGHA</sequence>
<comment type="caution">
    <text evidence="3">The sequence shown here is derived from an EMBL/GenBank/DDBJ whole genome shotgun (WGS) entry which is preliminary data.</text>
</comment>
<accession>A0ABS0SGS2</accession>
<dbReference type="PANTHER" id="PTHR30327:SF1">
    <property type="entry name" value="UPF0301 PROTEIN YQGE"/>
    <property type="match status" value="1"/>
</dbReference>
<organism evidence="3 4">
    <name type="scientific">Aquamicrobium zhengzhouense</name>
    <dbReference type="NCBI Taxonomy" id="2781738"/>
    <lineage>
        <taxon>Bacteria</taxon>
        <taxon>Pseudomonadati</taxon>
        <taxon>Pseudomonadota</taxon>
        <taxon>Alphaproteobacteria</taxon>
        <taxon>Hyphomicrobiales</taxon>
        <taxon>Phyllobacteriaceae</taxon>
        <taxon>Aquamicrobium</taxon>
    </lineage>
</organism>
<gene>
    <name evidence="3" type="ORF">IOD40_15160</name>
</gene>
<comment type="similarity">
    <text evidence="1 2">Belongs to the UPF0301 (AlgH) family.</text>
</comment>
<dbReference type="PANTHER" id="PTHR30327">
    <property type="entry name" value="UNCHARACTERIZED PROTEIN YQGE"/>
    <property type="match status" value="1"/>
</dbReference>
<dbReference type="InterPro" id="IPR003774">
    <property type="entry name" value="AlgH-like"/>
</dbReference>
<dbReference type="Gene3D" id="3.40.1740.10">
    <property type="entry name" value="VC0467-like"/>
    <property type="match status" value="1"/>
</dbReference>
<dbReference type="SUPFAM" id="SSF143456">
    <property type="entry name" value="VC0467-like"/>
    <property type="match status" value="1"/>
</dbReference>
<reference evidence="3 4" key="1">
    <citation type="submission" date="2020-10" db="EMBL/GenBank/DDBJ databases">
        <title>Aquamicrobium zhengzhouensis sp. nov., a exopolysaccharide producing bacterium isolated from farmland soil.</title>
        <authorList>
            <person name="Wang X."/>
        </authorList>
    </citation>
    <scope>NUCLEOTIDE SEQUENCE [LARGE SCALE GENOMIC DNA]</scope>
    <source>
        <strain evidence="4">cd-1</strain>
    </source>
</reference>
<dbReference type="NCBIfam" id="NF001268">
    <property type="entry name" value="PRK00228.1-4"/>
    <property type="match status" value="1"/>
</dbReference>
<evidence type="ECO:0000256" key="2">
    <source>
        <dbReference type="HAMAP-Rule" id="MF_00758"/>
    </source>
</evidence>
<dbReference type="NCBIfam" id="NF001266">
    <property type="entry name" value="PRK00228.1-1"/>
    <property type="match status" value="1"/>
</dbReference>
<dbReference type="HAMAP" id="MF_00758">
    <property type="entry name" value="UPF0301"/>
    <property type="match status" value="1"/>
</dbReference>
<name>A0ABS0SGS2_9HYPH</name>
<evidence type="ECO:0000313" key="4">
    <source>
        <dbReference type="Proteomes" id="UP000601789"/>
    </source>
</evidence>
<protein>
    <recommendedName>
        <fullName evidence="2">UPF0301 protein IOD40_15160</fullName>
    </recommendedName>
</protein>
<dbReference type="Pfam" id="PF02622">
    <property type="entry name" value="DUF179"/>
    <property type="match status" value="1"/>
</dbReference>
<dbReference type="Proteomes" id="UP000601789">
    <property type="component" value="Unassembled WGS sequence"/>
</dbReference>
<evidence type="ECO:0000313" key="3">
    <source>
        <dbReference type="EMBL" id="MBI1621999.1"/>
    </source>
</evidence>
<proteinExistence type="inferred from homology"/>
<evidence type="ECO:0000256" key="1">
    <source>
        <dbReference type="ARBA" id="ARBA00009600"/>
    </source>
</evidence>
<dbReference type="EMBL" id="JADGMQ010000012">
    <property type="protein sequence ID" value="MBI1621999.1"/>
    <property type="molecule type" value="Genomic_DNA"/>
</dbReference>